<dbReference type="Proteomes" id="UP000199651">
    <property type="component" value="Unassembled WGS sequence"/>
</dbReference>
<dbReference type="EMBL" id="FNJB01000006">
    <property type="protein sequence ID" value="SDP09863.1"/>
    <property type="molecule type" value="Genomic_DNA"/>
</dbReference>
<dbReference type="Pfam" id="PF13349">
    <property type="entry name" value="DUF4097"/>
    <property type="match status" value="1"/>
</dbReference>
<evidence type="ECO:0000313" key="3">
    <source>
        <dbReference type="Proteomes" id="UP000199651"/>
    </source>
</evidence>
<feature type="domain" description="DUF4097" evidence="1">
    <location>
        <begin position="108"/>
        <end position="254"/>
    </location>
</feature>
<evidence type="ECO:0000313" key="2">
    <source>
        <dbReference type="EMBL" id="SDP09863.1"/>
    </source>
</evidence>
<gene>
    <name evidence="2" type="ORF">SAMN05192558_106312</name>
</gene>
<reference evidence="3" key="1">
    <citation type="submission" date="2016-10" db="EMBL/GenBank/DDBJ databases">
        <authorList>
            <person name="Varghese N."/>
            <person name="Submissions S."/>
        </authorList>
    </citation>
    <scope>NUCLEOTIDE SEQUENCE [LARGE SCALE GENOMIC DNA]</scope>
    <source>
        <strain evidence="3">IBRC-M 10655</strain>
    </source>
</reference>
<dbReference type="OrthoDB" id="4331847at2"/>
<sequence length="257" mass="25924">MARKALLQGVFAMGVAGAVLLSGACGMVTEQFADNEAVGQTIRSVLVANDSGAVKIRTGGTTQVQRQVHHNADRPGVTHRVDGDVLILESCPVRNCWIDYDVVVPEGVTVSGKVDSGEVEIEGVGSVNVSAGSGDVTVRKVAGKVTVAADSGRVELVDIGDNVAVDVSSGSVKAVGLGGSADIGTSSGSIEVALVEVGNVRARADSGQVQVVVPQGKYRVNAVVDSGDLDNAIGSDVGAANLVDVAADSGDVSIRYG</sequence>
<protein>
    <submittedName>
        <fullName evidence="2">Putative adhesin</fullName>
    </submittedName>
</protein>
<evidence type="ECO:0000259" key="1">
    <source>
        <dbReference type="Pfam" id="PF13349"/>
    </source>
</evidence>
<dbReference type="InterPro" id="IPR025164">
    <property type="entry name" value="Toastrack_DUF4097"/>
</dbReference>
<keyword evidence="3" id="KW-1185">Reference proteome</keyword>
<organism evidence="2 3">
    <name type="scientific">Actinokineospora alba</name>
    <dbReference type="NCBI Taxonomy" id="504798"/>
    <lineage>
        <taxon>Bacteria</taxon>
        <taxon>Bacillati</taxon>
        <taxon>Actinomycetota</taxon>
        <taxon>Actinomycetes</taxon>
        <taxon>Pseudonocardiales</taxon>
        <taxon>Pseudonocardiaceae</taxon>
        <taxon>Actinokineospora</taxon>
    </lineage>
</organism>
<dbReference type="STRING" id="504798.SAMN05421871_106140"/>
<dbReference type="AlphaFoldDB" id="A0A1H0PXQ5"/>
<dbReference type="PROSITE" id="PS51257">
    <property type="entry name" value="PROKAR_LIPOPROTEIN"/>
    <property type="match status" value="1"/>
</dbReference>
<accession>A0A1H0PXQ5</accession>
<name>A0A1H0PXQ5_9PSEU</name>
<dbReference type="RefSeq" id="WP_091376552.1">
    <property type="nucleotide sequence ID" value="NZ_FNDV01000006.1"/>
</dbReference>
<proteinExistence type="predicted"/>